<feature type="transmembrane region" description="Helical" evidence="1">
    <location>
        <begin position="20"/>
        <end position="38"/>
    </location>
</feature>
<dbReference type="GO" id="GO:0140359">
    <property type="term" value="F:ABC-type transporter activity"/>
    <property type="evidence" value="ECO:0007669"/>
    <property type="project" value="InterPro"/>
</dbReference>
<dbReference type="RefSeq" id="WP_091183962.1">
    <property type="nucleotide sequence ID" value="NZ_FOMT01000002.1"/>
</dbReference>
<dbReference type="OrthoDB" id="66636at2"/>
<dbReference type="GO" id="GO:0005886">
    <property type="term" value="C:plasma membrane"/>
    <property type="evidence" value="ECO:0007669"/>
    <property type="project" value="UniProtKB-SubCell"/>
</dbReference>
<evidence type="ECO:0000256" key="1">
    <source>
        <dbReference type="SAM" id="Phobius"/>
    </source>
</evidence>
<dbReference type="Proteomes" id="UP000198855">
    <property type="component" value="Unassembled WGS sequence"/>
</dbReference>
<keyword evidence="1" id="KW-1133">Transmembrane helix</keyword>
<dbReference type="PANTHER" id="PTHR37305">
    <property type="entry name" value="INTEGRAL MEMBRANE PROTEIN-RELATED"/>
    <property type="match status" value="1"/>
</dbReference>
<feature type="transmembrane region" description="Helical" evidence="1">
    <location>
        <begin position="167"/>
        <end position="187"/>
    </location>
</feature>
<feature type="transmembrane region" description="Helical" evidence="1">
    <location>
        <begin position="242"/>
        <end position="263"/>
    </location>
</feature>
<accession>A0A1I1WW94</accession>
<dbReference type="STRING" id="1045775.SAMN05216378_1909"/>
<sequence length="270" mass="29143">MNLALFKQMMKIHAKGMSNYAFGSAFYILLMFWLYPGIADNTGALNELLKSMPEGLVNAFNIQGGFGSMEAFISGEYYGLILPLLLSIFSIMLSTGLMARLVDQGSMSYLLSTPTTRRQVAVTQASVLSTGLLLIILVTTGAGLLGYVWFIGEKFAFNGARYIEMNVVAWMLFIAASGITFLISSVMNDEKKALGTSGFIIIGMFAFDMLGKISGSVEWLRYGSIFSLYRPSDIAAGSGDPLLASLVLLAIGLACFASGIIAFSKRDLPL</sequence>
<dbReference type="PANTHER" id="PTHR37305:SF2">
    <property type="entry name" value="BACITRACIN TRANSPORT PERMEASE PROTEIN BCRB"/>
    <property type="match status" value="1"/>
</dbReference>
<evidence type="ECO:0000313" key="2">
    <source>
        <dbReference type="EMBL" id="SFD99465.1"/>
    </source>
</evidence>
<organism evidence="2 3">
    <name type="scientific">Paenibacillus catalpae</name>
    <dbReference type="NCBI Taxonomy" id="1045775"/>
    <lineage>
        <taxon>Bacteria</taxon>
        <taxon>Bacillati</taxon>
        <taxon>Bacillota</taxon>
        <taxon>Bacilli</taxon>
        <taxon>Bacillales</taxon>
        <taxon>Paenibacillaceae</taxon>
        <taxon>Paenibacillus</taxon>
    </lineage>
</organism>
<reference evidence="3" key="1">
    <citation type="submission" date="2016-10" db="EMBL/GenBank/DDBJ databases">
        <authorList>
            <person name="Varghese N."/>
            <person name="Submissions S."/>
        </authorList>
    </citation>
    <scope>NUCLEOTIDE SEQUENCE [LARGE SCALE GENOMIC DNA]</scope>
    <source>
        <strain evidence="3">CGMCC 1.10784</strain>
    </source>
</reference>
<feature type="transmembrane region" description="Helical" evidence="1">
    <location>
        <begin position="120"/>
        <end position="147"/>
    </location>
</feature>
<dbReference type="Pfam" id="PF12679">
    <property type="entry name" value="ABC2_membrane_2"/>
    <property type="match status" value="1"/>
</dbReference>
<keyword evidence="1" id="KW-0472">Membrane</keyword>
<feature type="transmembrane region" description="Helical" evidence="1">
    <location>
        <begin position="77"/>
        <end position="99"/>
    </location>
</feature>
<gene>
    <name evidence="2" type="ORF">SAMN05216378_1909</name>
</gene>
<dbReference type="EMBL" id="FOMT01000002">
    <property type="protein sequence ID" value="SFD99465.1"/>
    <property type="molecule type" value="Genomic_DNA"/>
</dbReference>
<name>A0A1I1WW94_9BACL</name>
<keyword evidence="1" id="KW-0812">Transmembrane</keyword>
<keyword evidence="3" id="KW-1185">Reference proteome</keyword>
<evidence type="ECO:0000313" key="3">
    <source>
        <dbReference type="Proteomes" id="UP000198855"/>
    </source>
</evidence>
<feature type="transmembrane region" description="Helical" evidence="1">
    <location>
        <begin position="199"/>
        <end position="222"/>
    </location>
</feature>
<proteinExistence type="predicted"/>
<protein>
    <submittedName>
        <fullName evidence="2">ABC-2 type transport system permease protein</fullName>
    </submittedName>
</protein>
<dbReference type="AlphaFoldDB" id="A0A1I1WW94"/>